<dbReference type="InterPro" id="IPR014031">
    <property type="entry name" value="Ketoacyl_synth_C"/>
</dbReference>
<organism evidence="3 4">
    <name type="scientific">Zophobas morio</name>
    <dbReference type="NCBI Taxonomy" id="2755281"/>
    <lineage>
        <taxon>Eukaryota</taxon>
        <taxon>Metazoa</taxon>
        <taxon>Ecdysozoa</taxon>
        <taxon>Arthropoda</taxon>
        <taxon>Hexapoda</taxon>
        <taxon>Insecta</taxon>
        <taxon>Pterygota</taxon>
        <taxon>Neoptera</taxon>
        <taxon>Endopterygota</taxon>
        <taxon>Coleoptera</taxon>
        <taxon>Polyphaga</taxon>
        <taxon>Cucujiformia</taxon>
        <taxon>Tenebrionidae</taxon>
        <taxon>Zophobas</taxon>
    </lineage>
</organism>
<evidence type="ECO:0000313" key="3">
    <source>
        <dbReference type="EMBL" id="KAJ3652391.1"/>
    </source>
</evidence>
<keyword evidence="4" id="KW-1185">Reference proteome</keyword>
<dbReference type="GO" id="GO:0006633">
    <property type="term" value="P:fatty acid biosynthetic process"/>
    <property type="evidence" value="ECO:0007669"/>
    <property type="project" value="TreeGrafter"/>
</dbReference>
<dbReference type="InterPro" id="IPR001227">
    <property type="entry name" value="Ac_transferase_dom_sf"/>
</dbReference>
<dbReference type="Pfam" id="PF21149">
    <property type="entry name" value="FAS_pseudo-KR"/>
    <property type="match status" value="1"/>
</dbReference>
<reference evidence="3" key="1">
    <citation type="journal article" date="2023" name="G3 (Bethesda)">
        <title>Whole genome assemblies of Zophobas morio and Tenebrio molitor.</title>
        <authorList>
            <person name="Kaur S."/>
            <person name="Stinson S.A."/>
            <person name="diCenzo G.C."/>
        </authorList>
    </citation>
    <scope>NUCLEOTIDE SEQUENCE</scope>
    <source>
        <strain evidence="3">QUZm001</strain>
    </source>
</reference>
<proteinExistence type="predicted"/>
<dbReference type="Gene3D" id="3.10.129.110">
    <property type="entry name" value="Polyketide synthase dehydratase"/>
    <property type="match status" value="1"/>
</dbReference>
<dbReference type="Gene3D" id="3.40.47.10">
    <property type="match status" value="1"/>
</dbReference>
<dbReference type="Pfam" id="PF02801">
    <property type="entry name" value="Ketoacyl-synt_C"/>
    <property type="match status" value="1"/>
</dbReference>
<comment type="caution">
    <text evidence="3">The sequence shown here is derived from an EMBL/GenBank/DDBJ whole genome shotgun (WGS) entry which is preliminary data.</text>
</comment>
<dbReference type="Gene3D" id="3.40.50.720">
    <property type="entry name" value="NAD(P)-binding Rossmann-like Domain"/>
    <property type="match status" value="1"/>
</dbReference>
<dbReference type="GO" id="GO:0004312">
    <property type="term" value="F:fatty acid synthase activity"/>
    <property type="evidence" value="ECO:0007669"/>
    <property type="project" value="TreeGrafter"/>
</dbReference>
<dbReference type="Gene3D" id="3.40.366.10">
    <property type="entry name" value="Malonyl-Coenzyme A Acyl Carrier Protein, domain 2"/>
    <property type="match status" value="1"/>
</dbReference>
<evidence type="ECO:0000313" key="4">
    <source>
        <dbReference type="Proteomes" id="UP001168821"/>
    </source>
</evidence>
<dbReference type="SMART" id="SM00825">
    <property type="entry name" value="PKS_KS"/>
    <property type="match status" value="1"/>
</dbReference>
<dbReference type="SUPFAM" id="SSF53901">
    <property type="entry name" value="Thiolase-like"/>
    <property type="match status" value="1"/>
</dbReference>
<dbReference type="AlphaFoldDB" id="A0AA38IDR0"/>
<dbReference type="Gene3D" id="3.30.70.3290">
    <property type="match status" value="1"/>
</dbReference>
<dbReference type="PANTHER" id="PTHR43775:SF23">
    <property type="entry name" value="FATTY ACID SYNTHASE 3"/>
    <property type="match status" value="1"/>
</dbReference>
<feature type="domain" description="Ketosynthase family 3 (KS3)" evidence="2">
    <location>
        <begin position="13"/>
        <end position="240"/>
    </location>
</feature>
<protein>
    <recommendedName>
        <fullName evidence="2">Ketosynthase family 3 (KS3) domain-containing protein</fullName>
    </recommendedName>
</protein>
<dbReference type="InterPro" id="IPR050091">
    <property type="entry name" value="PKS_NRPS_Biosynth_Enz"/>
</dbReference>
<dbReference type="Gene3D" id="3.90.180.10">
    <property type="entry name" value="Medium-chain alcohol dehydrogenases, catalytic domain"/>
    <property type="match status" value="1"/>
</dbReference>
<dbReference type="InterPro" id="IPR042104">
    <property type="entry name" value="PKS_dehydratase_sf"/>
</dbReference>
<dbReference type="Proteomes" id="UP001168821">
    <property type="component" value="Unassembled WGS sequence"/>
</dbReference>
<evidence type="ECO:0000259" key="2">
    <source>
        <dbReference type="SMART" id="SM00825"/>
    </source>
</evidence>
<dbReference type="InterPro" id="IPR016039">
    <property type="entry name" value="Thiolase-like"/>
</dbReference>
<feature type="region of interest" description="Disordered" evidence="1">
    <location>
        <begin position="1"/>
        <end position="34"/>
    </location>
</feature>
<evidence type="ECO:0000256" key="1">
    <source>
        <dbReference type="SAM" id="MobiDB-lite"/>
    </source>
</evidence>
<name>A0AA38IDR0_9CUCU</name>
<dbReference type="EMBL" id="JALNTZ010000005">
    <property type="protein sequence ID" value="KAJ3652391.1"/>
    <property type="molecule type" value="Genomic_DNA"/>
</dbReference>
<sequence>MVMTRSQTFDAPHMAGAEGDDNAETFSDSNPTPEDAGNLQILFLKRNRIHDEISRFKLWFETNNLSTSASRLRVRLRDFVRIKAQFDKIHSQIEALDDTTSDLEQATTRLYFENAYYDLCADVEDAIEQKRVNTSSPAPQEIYRESNITFSNVSYFEAHGTGTKAGDPEEVKAVDRALANKCERQLLVGSLNSNMGHAEAASGICSIIKIGLRQRSNYNEAVLKMLNDVSTKSLDEEYISLLHQLYKVNFPNHSYRGYAIVSKGGVVSMSSKLLPTQRPGFHVLFGRFVNTFRTIAYHLMNFSIFKYVQARINEILIFNNVKSFQEILKCTTEPVEDVLGSICLQLIVVDIFKILQLSHIVLFGDSFGKIVVAYYFNVIKLEDAVSAAIKFSKKNITNIVDSKLKELMGDGYENIINQSKPTLTLNITDLHHNGENNLVGENGDINFLDEIYRELCLRGYSYSGLFKAIKRCNIKASMGVIGWKDNWCTFMDNMLQMKILGIDTRLLYVPDGEERLLPVYVNEDCNIITSGLIQIHGLQVKSVFNKKLWIEPVLGKHVFVPNHLSLDLDEVLRINTQIILESTFKAVEIINKFTDKNAECILGFVNKALVDLPLVNPDLTISSKTTVDESLGIQFESVTLTSESNILLYIGSKVLQKSDNLQQFLTTLSKNGFVLTREDINFKVEKHINKFEILTDYVTPNERIILFRKKMKIEKSKFIEISSYNFDWLPELQNVLNLGINIIVYATNQVPEGILGLIKCIRREASKNFIQCFFMVDDAPEFDPEHSFYSKQISKNLAINVYKNKSWGTYRHLRLEESPKIVCDDTYAYFKTRGDISSFEWSEGPLTKQLRLKKSNSRFRYTYYSSINFKNIMASTGRITPEIELAKNV</sequence>
<dbReference type="PANTHER" id="PTHR43775">
    <property type="entry name" value="FATTY ACID SYNTHASE"/>
    <property type="match status" value="1"/>
</dbReference>
<dbReference type="InterPro" id="IPR020841">
    <property type="entry name" value="PKS_Beta-ketoAc_synthase_dom"/>
</dbReference>
<accession>A0AA38IDR0</accession>
<dbReference type="InterPro" id="IPR049391">
    <property type="entry name" value="FAS_pseudo-KR"/>
</dbReference>
<gene>
    <name evidence="3" type="ORF">Zmor_018361</name>
</gene>